<proteinExistence type="predicted"/>
<gene>
    <name evidence="2" type="ORF">ACFQ00_13935</name>
</gene>
<dbReference type="SUPFAM" id="SSF88659">
    <property type="entry name" value="Sigma3 and sigma4 domains of RNA polymerase sigma factors"/>
    <property type="match status" value="1"/>
</dbReference>
<dbReference type="EMBL" id="JBHTIK010000008">
    <property type="protein sequence ID" value="MFD0849431.1"/>
    <property type="molecule type" value="Genomic_DNA"/>
</dbReference>
<dbReference type="Pfam" id="PF08281">
    <property type="entry name" value="Sigma70_r4_2"/>
    <property type="match status" value="1"/>
</dbReference>
<protein>
    <submittedName>
        <fullName evidence="2">Sigma factor-like helix-turn-helix DNA-binding protein</fullName>
    </submittedName>
</protein>
<dbReference type="InterPro" id="IPR036388">
    <property type="entry name" value="WH-like_DNA-bd_sf"/>
</dbReference>
<sequence>MQQRINGAAVPQDMDRLSVMRRVLEGLPETTLIVFMAHRVEGKRYAEIARELGISEWRVERHMVRAIGRIADVGGRYRTAFLALDLMSRQVLELAWDGLSHDRIGVRLGLALDEVETRMADALVSLDEATTL</sequence>
<dbReference type="Proteomes" id="UP001597124">
    <property type="component" value="Unassembled WGS sequence"/>
</dbReference>
<comment type="caution">
    <text evidence="2">The sequence shown here is derived from an EMBL/GenBank/DDBJ whole genome shotgun (WGS) entry which is preliminary data.</text>
</comment>
<dbReference type="Gene3D" id="1.10.10.10">
    <property type="entry name" value="Winged helix-like DNA-binding domain superfamily/Winged helix DNA-binding domain"/>
    <property type="match status" value="2"/>
</dbReference>
<name>A0ABW3C4S0_SPHXN</name>
<evidence type="ECO:0000313" key="2">
    <source>
        <dbReference type="EMBL" id="MFD0849431.1"/>
    </source>
</evidence>
<dbReference type="InterPro" id="IPR013324">
    <property type="entry name" value="RNA_pol_sigma_r3/r4-like"/>
</dbReference>
<dbReference type="InterPro" id="IPR013249">
    <property type="entry name" value="RNA_pol_sigma70_r4_t2"/>
</dbReference>
<keyword evidence="3" id="KW-1185">Reference proteome</keyword>
<organism evidence="2 3">
    <name type="scientific">Sphingosinicella xenopeptidilytica</name>
    <dbReference type="NCBI Taxonomy" id="364098"/>
    <lineage>
        <taxon>Bacteria</taxon>
        <taxon>Pseudomonadati</taxon>
        <taxon>Pseudomonadota</taxon>
        <taxon>Alphaproteobacteria</taxon>
        <taxon>Sphingomonadales</taxon>
        <taxon>Sphingosinicellaceae</taxon>
        <taxon>Sphingosinicella</taxon>
    </lineage>
</organism>
<reference evidence="3" key="1">
    <citation type="journal article" date="2019" name="Int. J. Syst. Evol. Microbiol.">
        <title>The Global Catalogue of Microorganisms (GCM) 10K type strain sequencing project: providing services to taxonomists for standard genome sequencing and annotation.</title>
        <authorList>
            <consortium name="The Broad Institute Genomics Platform"/>
            <consortium name="The Broad Institute Genome Sequencing Center for Infectious Disease"/>
            <person name="Wu L."/>
            <person name="Ma J."/>
        </authorList>
    </citation>
    <scope>NUCLEOTIDE SEQUENCE [LARGE SCALE GENOMIC DNA]</scope>
    <source>
        <strain evidence="3">CCUG 52537</strain>
    </source>
</reference>
<dbReference type="RefSeq" id="WP_381491975.1">
    <property type="nucleotide sequence ID" value="NZ_JBHTIK010000008.1"/>
</dbReference>
<accession>A0ABW3C4S0</accession>
<evidence type="ECO:0000259" key="1">
    <source>
        <dbReference type="Pfam" id="PF08281"/>
    </source>
</evidence>
<evidence type="ECO:0000313" key="3">
    <source>
        <dbReference type="Proteomes" id="UP001597124"/>
    </source>
</evidence>
<feature type="domain" description="RNA polymerase sigma factor 70 region 4 type 2" evidence="1">
    <location>
        <begin position="20"/>
        <end position="67"/>
    </location>
</feature>